<dbReference type="Proteomes" id="UP000283509">
    <property type="component" value="Unassembled WGS sequence"/>
</dbReference>
<name>A0A3R7PUE8_PENVA</name>
<reference evidence="14 15" key="1">
    <citation type="submission" date="2018-04" db="EMBL/GenBank/DDBJ databases">
        <authorList>
            <person name="Zhang X."/>
            <person name="Yuan J."/>
            <person name="Li F."/>
            <person name="Xiang J."/>
        </authorList>
    </citation>
    <scope>NUCLEOTIDE SEQUENCE [LARGE SCALE GENOMIC DNA]</scope>
    <source>
        <tissue evidence="14">Muscle</tissue>
    </source>
</reference>
<keyword evidence="5" id="KW-0353">Hemolymph clotting</keyword>
<proteinExistence type="predicted"/>
<keyword evidence="6 10" id="KW-0720">Serine protease</keyword>
<keyword evidence="15" id="KW-1185">Reference proteome</keyword>
<dbReference type="PANTHER" id="PTHR24252">
    <property type="entry name" value="ACROSIN-RELATED"/>
    <property type="match status" value="1"/>
</dbReference>
<dbReference type="PROSITE" id="PS00135">
    <property type="entry name" value="TRYPSIN_SER"/>
    <property type="match status" value="1"/>
</dbReference>
<dbReference type="PROSITE" id="PS00134">
    <property type="entry name" value="TRYPSIN_HIS"/>
    <property type="match status" value="1"/>
</dbReference>
<evidence type="ECO:0000256" key="5">
    <source>
        <dbReference type="ARBA" id="ARBA00022820"/>
    </source>
</evidence>
<evidence type="ECO:0000256" key="12">
    <source>
        <dbReference type="SAM" id="SignalP"/>
    </source>
</evidence>
<evidence type="ECO:0000256" key="11">
    <source>
        <dbReference type="SAM" id="MobiDB-lite"/>
    </source>
</evidence>
<dbReference type="InterPro" id="IPR043504">
    <property type="entry name" value="Peptidase_S1_PA_chymotrypsin"/>
</dbReference>
<evidence type="ECO:0000256" key="10">
    <source>
        <dbReference type="RuleBase" id="RU363034"/>
    </source>
</evidence>
<dbReference type="CDD" id="cd00190">
    <property type="entry name" value="Tryp_SPc"/>
    <property type="match status" value="1"/>
</dbReference>
<evidence type="ECO:0000256" key="9">
    <source>
        <dbReference type="ARBA" id="ARBA00066707"/>
    </source>
</evidence>
<evidence type="ECO:0000256" key="3">
    <source>
        <dbReference type="ARBA" id="ARBA00022729"/>
    </source>
</evidence>
<dbReference type="AlphaFoldDB" id="A0A3R7PUE8"/>
<dbReference type="PANTHER" id="PTHR24252:SF7">
    <property type="entry name" value="HYALIN"/>
    <property type="match status" value="1"/>
</dbReference>
<evidence type="ECO:0000256" key="1">
    <source>
        <dbReference type="ARBA" id="ARBA00022659"/>
    </source>
</evidence>
<keyword evidence="2 10" id="KW-0645">Protease</keyword>
<feature type="compositionally biased region" description="Low complexity" evidence="11">
    <location>
        <begin position="296"/>
        <end position="305"/>
    </location>
</feature>
<comment type="caution">
    <text evidence="14">The sequence shown here is derived from an EMBL/GenBank/DDBJ whole genome shotgun (WGS) entry which is preliminary data.</text>
</comment>
<sequence>MASQTLLGVLTVAMMGVVSQAAPPHLNGSHPFVIQPRVNFDDTCRCGQKAASRIVGGVTTGVNEWPWQAALMYGSQQFCGGSLINDRYVLTAAHCTESMRASDLTIRLAEHRLSTSSETSVVSRSVSQIIEHPDYQPGNEINDIALIKLSSPVQVSDTVLPVCMPPPNPTYAGKTATVTGWGTTSSGGSSSDTLREVDVTVVSNTACQSNSYGSAIKDTMLCAGSTGKDSCQGDSGGPLVFKDGGGNYDQGSILMDPPDWTSSLTDSIRIQPLIGVSCHFYSATTASPGREEESEPSITPPSSMN</sequence>
<dbReference type="Pfam" id="PF00089">
    <property type="entry name" value="Trypsin"/>
    <property type="match status" value="1"/>
</dbReference>
<comment type="catalytic activity">
    <reaction evidence="8">
        <text>Selective cleavage of 103-Arg-|-Ser-104 and 124-Ile-|-Ile-125 bonds in Limulus clotting factor B to form activated factor B. Cleavage of -Pro-Arg-|-Xaa- bonds in synthetic substrates.</text>
        <dbReference type="EC" id="3.4.21.84"/>
    </reaction>
</comment>
<feature type="region of interest" description="Disordered" evidence="11">
    <location>
        <begin position="285"/>
        <end position="305"/>
    </location>
</feature>
<feature type="chain" id="PRO_5018775472" description="limulus clotting factor C" evidence="12">
    <location>
        <begin position="22"/>
        <end position="305"/>
    </location>
</feature>
<evidence type="ECO:0000256" key="2">
    <source>
        <dbReference type="ARBA" id="ARBA00022670"/>
    </source>
</evidence>
<keyword evidence="1" id="KW-0768">Sushi</keyword>
<dbReference type="SUPFAM" id="SSF50494">
    <property type="entry name" value="Trypsin-like serine proteases"/>
    <property type="match status" value="1"/>
</dbReference>
<gene>
    <name evidence="14" type="ORF">C7M84_003975</name>
</gene>
<dbReference type="GO" id="GO:0004252">
    <property type="term" value="F:serine-type endopeptidase activity"/>
    <property type="evidence" value="ECO:0007669"/>
    <property type="project" value="InterPro"/>
</dbReference>
<evidence type="ECO:0000313" key="15">
    <source>
        <dbReference type="Proteomes" id="UP000283509"/>
    </source>
</evidence>
<protein>
    <recommendedName>
        <fullName evidence="9">limulus clotting factor C</fullName>
        <ecNumber evidence="9">3.4.21.84</ecNumber>
    </recommendedName>
</protein>
<dbReference type="GO" id="GO:0042381">
    <property type="term" value="P:hemolymph coagulation"/>
    <property type="evidence" value="ECO:0007669"/>
    <property type="project" value="UniProtKB-KW"/>
</dbReference>
<keyword evidence="7" id="KW-1015">Disulfide bond</keyword>
<dbReference type="EC" id="3.4.21.84" evidence="9"/>
<dbReference type="InterPro" id="IPR001314">
    <property type="entry name" value="Peptidase_S1A"/>
</dbReference>
<dbReference type="SMART" id="SM00020">
    <property type="entry name" value="Tryp_SPc"/>
    <property type="match status" value="1"/>
</dbReference>
<evidence type="ECO:0000256" key="8">
    <source>
        <dbReference type="ARBA" id="ARBA00052079"/>
    </source>
</evidence>
<evidence type="ECO:0000259" key="13">
    <source>
        <dbReference type="PROSITE" id="PS50240"/>
    </source>
</evidence>
<feature type="signal peptide" evidence="12">
    <location>
        <begin position="1"/>
        <end position="21"/>
    </location>
</feature>
<dbReference type="InterPro" id="IPR001254">
    <property type="entry name" value="Trypsin_dom"/>
</dbReference>
<organism evidence="14 15">
    <name type="scientific">Penaeus vannamei</name>
    <name type="common">Whiteleg shrimp</name>
    <name type="synonym">Litopenaeus vannamei</name>
    <dbReference type="NCBI Taxonomy" id="6689"/>
    <lineage>
        <taxon>Eukaryota</taxon>
        <taxon>Metazoa</taxon>
        <taxon>Ecdysozoa</taxon>
        <taxon>Arthropoda</taxon>
        <taxon>Crustacea</taxon>
        <taxon>Multicrustacea</taxon>
        <taxon>Malacostraca</taxon>
        <taxon>Eumalacostraca</taxon>
        <taxon>Eucarida</taxon>
        <taxon>Decapoda</taxon>
        <taxon>Dendrobranchiata</taxon>
        <taxon>Penaeoidea</taxon>
        <taxon>Penaeidae</taxon>
        <taxon>Penaeus</taxon>
    </lineage>
</organism>
<dbReference type="EMBL" id="QCYY01001532">
    <property type="protein sequence ID" value="ROT77360.1"/>
    <property type="molecule type" value="Genomic_DNA"/>
</dbReference>
<evidence type="ECO:0000256" key="6">
    <source>
        <dbReference type="ARBA" id="ARBA00022825"/>
    </source>
</evidence>
<dbReference type="InterPro" id="IPR018114">
    <property type="entry name" value="TRYPSIN_HIS"/>
</dbReference>
<keyword evidence="3 12" id="KW-0732">Signal</keyword>
<keyword evidence="4 10" id="KW-0378">Hydrolase</keyword>
<dbReference type="PROSITE" id="PS50240">
    <property type="entry name" value="TRYPSIN_DOM"/>
    <property type="match status" value="1"/>
</dbReference>
<dbReference type="InterPro" id="IPR033116">
    <property type="entry name" value="TRYPSIN_SER"/>
</dbReference>
<feature type="domain" description="Peptidase S1" evidence="13">
    <location>
        <begin position="54"/>
        <end position="278"/>
    </location>
</feature>
<reference evidence="14 15" key="2">
    <citation type="submission" date="2019-01" db="EMBL/GenBank/DDBJ databases">
        <title>The decoding of complex shrimp genome reveals the adaptation for benthos swimmer, frequently molting mechanism and breeding impact on genome.</title>
        <authorList>
            <person name="Sun Y."/>
            <person name="Gao Y."/>
            <person name="Yu Y."/>
        </authorList>
    </citation>
    <scope>NUCLEOTIDE SEQUENCE [LARGE SCALE GENOMIC DNA]</scope>
    <source>
        <tissue evidence="14">Muscle</tissue>
    </source>
</reference>
<evidence type="ECO:0000256" key="4">
    <source>
        <dbReference type="ARBA" id="ARBA00022801"/>
    </source>
</evidence>
<evidence type="ECO:0000313" key="14">
    <source>
        <dbReference type="EMBL" id="ROT77360.1"/>
    </source>
</evidence>
<dbReference type="OrthoDB" id="6368789at2759"/>
<evidence type="ECO:0000256" key="7">
    <source>
        <dbReference type="ARBA" id="ARBA00023157"/>
    </source>
</evidence>
<dbReference type="GO" id="GO:0006508">
    <property type="term" value="P:proteolysis"/>
    <property type="evidence" value="ECO:0007669"/>
    <property type="project" value="UniProtKB-KW"/>
</dbReference>
<dbReference type="InterPro" id="IPR009003">
    <property type="entry name" value="Peptidase_S1_PA"/>
</dbReference>
<dbReference type="FunFam" id="2.40.10.10:FF:000120">
    <property type="entry name" value="Putative serine protease"/>
    <property type="match status" value="1"/>
</dbReference>
<dbReference type="PRINTS" id="PR00722">
    <property type="entry name" value="CHYMOTRYPSIN"/>
</dbReference>
<accession>A0A3R7PUE8</accession>
<dbReference type="Gene3D" id="2.40.10.10">
    <property type="entry name" value="Trypsin-like serine proteases"/>
    <property type="match status" value="1"/>
</dbReference>